<dbReference type="PROSITE" id="PS51999">
    <property type="entry name" value="ZF_GRF"/>
    <property type="match status" value="1"/>
</dbReference>
<proteinExistence type="predicted"/>
<evidence type="ECO:0000313" key="9">
    <source>
        <dbReference type="Proteomes" id="UP000287166"/>
    </source>
</evidence>
<keyword evidence="1" id="KW-0479">Metal-binding</keyword>
<dbReference type="Pfam" id="PF06839">
    <property type="entry name" value="Zn_ribbon_GRF"/>
    <property type="match status" value="1"/>
</dbReference>
<dbReference type="RefSeq" id="XP_027611594.1">
    <property type="nucleotide sequence ID" value="XM_027755793.1"/>
</dbReference>
<organism evidence="8 9">
    <name type="scientific">Sparassis crispa</name>
    <dbReference type="NCBI Taxonomy" id="139825"/>
    <lineage>
        <taxon>Eukaryota</taxon>
        <taxon>Fungi</taxon>
        <taxon>Dikarya</taxon>
        <taxon>Basidiomycota</taxon>
        <taxon>Agaricomycotina</taxon>
        <taxon>Agaricomycetes</taxon>
        <taxon>Polyporales</taxon>
        <taxon>Sparassidaceae</taxon>
        <taxon>Sparassis</taxon>
    </lineage>
</organism>
<evidence type="ECO:0000259" key="7">
    <source>
        <dbReference type="PROSITE" id="PS51999"/>
    </source>
</evidence>
<evidence type="ECO:0000256" key="5">
    <source>
        <dbReference type="SAM" id="Coils"/>
    </source>
</evidence>
<feature type="domain" description="GRF-type" evidence="7">
    <location>
        <begin position="17"/>
        <end position="60"/>
    </location>
</feature>
<dbReference type="PANTHER" id="PTHR33680:SF1">
    <property type="entry name" value="OS05G0489500 PROTEIN"/>
    <property type="match status" value="1"/>
</dbReference>
<feature type="region of interest" description="Disordered" evidence="6">
    <location>
        <begin position="1"/>
        <end position="34"/>
    </location>
</feature>
<evidence type="ECO:0000256" key="1">
    <source>
        <dbReference type="ARBA" id="ARBA00022723"/>
    </source>
</evidence>
<feature type="coiled-coil region" evidence="5">
    <location>
        <begin position="351"/>
        <end position="385"/>
    </location>
</feature>
<dbReference type="GeneID" id="38777598"/>
<dbReference type="PANTHER" id="PTHR33680">
    <property type="entry name" value="OS07G0190500 PROTEIN"/>
    <property type="match status" value="1"/>
</dbReference>
<dbReference type="Proteomes" id="UP000287166">
    <property type="component" value="Unassembled WGS sequence"/>
</dbReference>
<feature type="region of interest" description="Disordered" evidence="6">
    <location>
        <begin position="57"/>
        <end position="287"/>
    </location>
</feature>
<evidence type="ECO:0000313" key="8">
    <source>
        <dbReference type="EMBL" id="GBE80681.1"/>
    </source>
</evidence>
<evidence type="ECO:0000256" key="2">
    <source>
        <dbReference type="ARBA" id="ARBA00022771"/>
    </source>
</evidence>
<feature type="compositionally biased region" description="Low complexity" evidence="6">
    <location>
        <begin position="65"/>
        <end position="112"/>
    </location>
</feature>
<keyword evidence="2 4" id="KW-0863">Zinc-finger</keyword>
<evidence type="ECO:0000256" key="3">
    <source>
        <dbReference type="ARBA" id="ARBA00022833"/>
    </source>
</evidence>
<comment type="caution">
    <text evidence="8">The sequence shown here is derived from an EMBL/GenBank/DDBJ whole genome shotgun (WGS) entry which is preliminary data.</text>
</comment>
<evidence type="ECO:0000256" key="6">
    <source>
        <dbReference type="SAM" id="MobiDB-lite"/>
    </source>
</evidence>
<keyword evidence="9" id="KW-1185">Reference proteome</keyword>
<reference evidence="8 9" key="1">
    <citation type="journal article" date="2018" name="Sci. Rep.">
        <title>Genome sequence of the cauliflower mushroom Sparassis crispa (Hanabiratake) and its association with beneficial usage.</title>
        <authorList>
            <person name="Kiyama R."/>
            <person name="Furutani Y."/>
            <person name="Kawaguchi K."/>
            <person name="Nakanishi T."/>
        </authorList>
    </citation>
    <scope>NUCLEOTIDE SEQUENCE [LARGE SCALE GENOMIC DNA]</scope>
</reference>
<dbReference type="STRING" id="139825.A0A401GEW6"/>
<dbReference type="InParanoid" id="A0A401GEW6"/>
<feature type="compositionally biased region" description="Basic and acidic residues" evidence="6">
    <location>
        <begin position="275"/>
        <end position="284"/>
    </location>
</feature>
<dbReference type="InterPro" id="IPR010666">
    <property type="entry name" value="Znf_GRF"/>
</dbReference>
<protein>
    <recommendedName>
        <fullName evidence="7">GRF-type domain-containing protein</fullName>
    </recommendedName>
</protein>
<feature type="compositionally biased region" description="Low complexity" evidence="6">
    <location>
        <begin position="254"/>
        <end position="269"/>
    </location>
</feature>
<sequence length="398" mass="43356">MAKSKTNPRDSEGVVRCPGHHEPAQRLVSKTDRTRGRAFYKCAKPVNSEQCDFFYWEDDLPPAQPQAAAPGSSQESPRPSQRQRAIMARTPSAPSSPTKRPRSATPPATPTRQGPSYGSQALLSGSQMTPSSKFTPSQKERRLMDINAGLSARKSMESLRSVPPSPSKRSRIESSEGGHSYSPTEGDVGGQEESVDEDAVWLSHQSQGEDGARPSTPPPYHFRGTHPEIRGPRTPGSSSAHGRSENDMLLTPPQSSQLAYASSSQLSYADAPDSPTKDKGKGKALDGSNLLCDKIQADPEYPFYERAAALQGSTQTGGSVTLDQLSADVINSRIAGLSNIPDYVRKLEGKLAAAQQSVLAKEHRIEELERELKQEKLSIQNQKNTYMEIISTMQARRE</sequence>
<evidence type="ECO:0000256" key="4">
    <source>
        <dbReference type="PROSITE-ProRule" id="PRU01343"/>
    </source>
</evidence>
<feature type="compositionally biased region" description="Polar residues" evidence="6">
    <location>
        <begin position="113"/>
        <end position="137"/>
    </location>
</feature>
<dbReference type="GO" id="GO:0008270">
    <property type="term" value="F:zinc ion binding"/>
    <property type="evidence" value="ECO:0007669"/>
    <property type="project" value="UniProtKB-KW"/>
</dbReference>
<keyword evidence="3" id="KW-0862">Zinc</keyword>
<feature type="compositionally biased region" description="Basic and acidic residues" evidence="6">
    <location>
        <begin position="7"/>
        <end position="34"/>
    </location>
</feature>
<gene>
    <name evidence="8" type="ORF">SCP_0304000</name>
</gene>
<dbReference type="AlphaFoldDB" id="A0A401GEW6"/>
<dbReference type="OrthoDB" id="5418639at2759"/>
<keyword evidence="5" id="KW-0175">Coiled coil</keyword>
<dbReference type="EMBL" id="BFAD01000003">
    <property type="protein sequence ID" value="GBE80681.1"/>
    <property type="molecule type" value="Genomic_DNA"/>
</dbReference>
<accession>A0A401GEW6</accession>
<name>A0A401GEW6_9APHY</name>